<organism evidence="1 2">
    <name type="scientific">Bacteroides nordii CL02T12C05</name>
    <dbReference type="NCBI Taxonomy" id="997884"/>
    <lineage>
        <taxon>Bacteria</taxon>
        <taxon>Pseudomonadati</taxon>
        <taxon>Bacteroidota</taxon>
        <taxon>Bacteroidia</taxon>
        <taxon>Bacteroidales</taxon>
        <taxon>Bacteroidaceae</taxon>
        <taxon>Bacteroides</taxon>
    </lineage>
</organism>
<comment type="caution">
    <text evidence="1">The sequence shown here is derived from an EMBL/GenBank/DDBJ whole genome shotgun (WGS) entry which is preliminary data.</text>
</comment>
<dbReference type="Proteomes" id="UP000003089">
    <property type="component" value="Unassembled WGS sequence"/>
</dbReference>
<name>I9SAG9_9BACE</name>
<evidence type="ECO:0000313" key="2">
    <source>
        <dbReference type="Proteomes" id="UP000003089"/>
    </source>
</evidence>
<keyword evidence="2" id="KW-1185">Reference proteome</keyword>
<accession>I9SAG9</accession>
<dbReference type="STRING" id="997884.HMPREF1068_01990"/>
<gene>
    <name evidence="1" type="ORF">HMPREF1068_01990</name>
</gene>
<sequence length="76" mass="8805">MYTFTIQECTLSYYKSTYFYKGRIRSLTSTLIMLIENAIKNHKQFVWQYIYCCFKVVIPGKVHSSSLTSGGCGKDL</sequence>
<proteinExistence type="predicted"/>
<protein>
    <submittedName>
        <fullName evidence="1">Uncharacterized protein</fullName>
    </submittedName>
</protein>
<dbReference type="HOGENOM" id="CLU_2646980_0_0_10"/>
<evidence type="ECO:0000313" key="1">
    <source>
        <dbReference type="EMBL" id="EIY52443.1"/>
    </source>
</evidence>
<dbReference type="EMBL" id="AGXS01000015">
    <property type="protein sequence ID" value="EIY52443.1"/>
    <property type="molecule type" value="Genomic_DNA"/>
</dbReference>
<dbReference type="AlphaFoldDB" id="I9SAG9"/>
<reference evidence="1 2" key="1">
    <citation type="submission" date="2012-02" db="EMBL/GenBank/DDBJ databases">
        <title>The Genome Sequence of Bacteroides nordii CL02T12C05.</title>
        <authorList>
            <consortium name="The Broad Institute Genome Sequencing Platform"/>
            <person name="Earl A."/>
            <person name="Ward D."/>
            <person name="Feldgarden M."/>
            <person name="Gevers D."/>
            <person name="Zitomersky N.L."/>
            <person name="Coyne M.J."/>
            <person name="Comstock L.E."/>
            <person name="Young S.K."/>
            <person name="Zeng Q."/>
            <person name="Gargeya S."/>
            <person name="Fitzgerald M."/>
            <person name="Haas B."/>
            <person name="Abouelleil A."/>
            <person name="Alvarado L."/>
            <person name="Arachchi H.M."/>
            <person name="Berlin A."/>
            <person name="Chapman S.B."/>
            <person name="Gearin G."/>
            <person name="Goldberg J."/>
            <person name="Griggs A."/>
            <person name="Gujja S."/>
            <person name="Hansen M."/>
            <person name="Heiman D."/>
            <person name="Howarth C."/>
            <person name="Larimer J."/>
            <person name="Lui A."/>
            <person name="MacDonald P.J.P."/>
            <person name="McCowen C."/>
            <person name="Montmayeur A."/>
            <person name="Murphy C."/>
            <person name="Neiman D."/>
            <person name="Pearson M."/>
            <person name="Priest M."/>
            <person name="Roberts A."/>
            <person name="Saif S."/>
            <person name="Shea T."/>
            <person name="Sisk P."/>
            <person name="Stolte C."/>
            <person name="Sykes S."/>
            <person name="Wortman J."/>
            <person name="Nusbaum C."/>
            <person name="Birren B."/>
        </authorList>
    </citation>
    <scope>NUCLEOTIDE SEQUENCE [LARGE SCALE GENOMIC DNA]</scope>
    <source>
        <strain evidence="1 2">CL02T12C05</strain>
    </source>
</reference>